<keyword evidence="1" id="KW-0863">Zinc-finger</keyword>
<keyword evidence="4" id="KW-1185">Reference proteome</keyword>
<accession>A0ABR2HJU9</accession>
<name>A0ABR2HJU9_9EUKA</name>
<dbReference type="InterPro" id="IPR001878">
    <property type="entry name" value="Znf_CCHC"/>
</dbReference>
<dbReference type="Proteomes" id="UP001470230">
    <property type="component" value="Unassembled WGS sequence"/>
</dbReference>
<dbReference type="SMART" id="SM00343">
    <property type="entry name" value="ZnF_C2HC"/>
    <property type="match status" value="2"/>
</dbReference>
<dbReference type="Gene3D" id="4.10.60.10">
    <property type="entry name" value="Zinc finger, CCHC-type"/>
    <property type="match status" value="1"/>
</dbReference>
<proteinExistence type="predicted"/>
<evidence type="ECO:0000313" key="3">
    <source>
        <dbReference type="EMBL" id="KAK8848190.1"/>
    </source>
</evidence>
<dbReference type="EMBL" id="JAPFFF010000027">
    <property type="protein sequence ID" value="KAK8848190.1"/>
    <property type="molecule type" value="Genomic_DNA"/>
</dbReference>
<evidence type="ECO:0000259" key="2">
    <source>
        <dbReference type="PROSITE" id="PS50158"/>
    </source>
</evidence>
<keyword evidence="1" id="KW-0862">Zinc</keyword>
<reference evidence="3 4" key="1">
    <citation type="submission" date="2024-04" db="EMBL/GenBank/DDBJ databases">
        <title>Tritrichomonas musculus Genome.</title>
        <authorList>
            <person name="Alves-Ferreira E."/>
            <person name="Grigg M."/>
            <person name="Lorenzi H."/>
            <person name="Galac M."/>
        </authorList>
    </citation>
    <scope>NUCLEOTIDE SEQUENCE [LARGE SCALE GENOMIC DNA]</scope>
    <source>
        <strain evidence="3 4">EAF2021</strain>
    </source>
</reference>
<protein>
    <recommendedName>
        <fullName evidence="2">CCHC-type domain-containing protein</fullName>
    </recommendedName>
</protein>
<keyword evidence="1" id="KW-0479">Metal-binding</keyword>
<sequence>MSFLKTSDPEIEKILKRANEFSQQRPLPHFDSCPRCGEIGHTSDSCPNQVPTIEKMQNDIEERISKAIQLAPDSWQCDDMGLYLPSSKSVNTSTKSWKDGEFCFNCGEFGHNCDNCNMPSYNKLLAAFGSTLEQKGNKAFLEKSHIIDNVKGICLRCEIKETETKKEEEESKNIIKKTPWS</sequence>
<evidence type="ECO:0000313" key="4">
    <source>
        <dbReference type="Proteomes" id="UP001470230"/>
    </source>
</evidence>
<feature type="domain" description="CCHC-type" evidence="2">
    <location>
        <begin position="33"/>
        <end position="48"/>
    </location>
</feature>
<gene>
    <name evidence="3" type="ORF">M9Y10_019246</name>
</gene>
<feature type="domain" description="CCHC-type" evidence="2">
    <location>
        <begin position="103"/>
        <end position="116"/>
    </location>
</feature>
<evidence type="ECO:0000256" key="1">
    <source>
        <dbReference type="PROSITE-ProRule" id="PRU00047"/>
    </source>
</evidence>
<dbReference type="InterPro" id="IPR036875">
    <property type="entry name" value="Znf_CCHC_sf"/>
</dbReference>
<organism evidence="3 4">
    <name type="scientific">Tritrichomonas musculus</name>
    <dbReference type="NCBI Taxonomy" id="1915356"/>
    <lineage>
        <taxon>Eukaryota</taxon>
        <taxon>Metamonada</taxon>
        <taxon>Parabasalia</taxon>
        <taxon>Tritrichomonadida</taxon>
        <taxon>Tritrichomonadidae</taxon>
        <taxon>Tritrichomonas</taxon>
    </lineage>
</organism>
<comment type="caution">
    <text evidence="3">The sequence shown here is derived from an EMBL/GenBank/DDBJ whole genome shotgun (WGS) entry which is preliminary data.</text>
</comment>
<dbReference type="PROSITE" id="PS50158">
    <property type="entry name" value="ZF_CCHC"/>
    <property type="match status" value="2"/>
</dbReference>
<dbReference type="SUPFAM" id="SSF57756">
    <property type="entry name" value="Retrovirus zinc finger-like domains"/>
    <property type="match status" value="2"/>
</dbReference>